<dbReference type="EMBL" id="JABFAC010000011">
    <property type="protein sequence ID" value="MBA0629279.1"/>
    <property type="molecule type" value="Genomic_DNA"/>
</dbReference>
<organism evidence="1 2">
    <name type="scientific">Gossypium davidsonii</name>
    <name type="common">Davidson's cotton</name>
    <name type="synonym">Gossypium klotzschianum subsp. davidsonii</name>
    <dbReference type="NCBI Taxonomy" id="34287"/>
    <lineage>
        <taxon>Eukaryota</taxon>
        <taxon>Viridiplantae</taxon>
        <taxon>Streptophyta</taxon>
        <taxon>Embryophyta</taxon>
        <taxon>Tracheophyta</taxon>
        <taxon>Spermatophyta</taxon>
        <taxon>Magnoliopsida</taxon>
        <taxon>eudicotyledons</taxon>
        <taxon>Gunneridae</taxon>
        <taxon>Pentapetalae</taxon>
        <taxon>rosids</taxon>
        <taxon>malvids</taxon>
        <taxon>Malvales</taxon>
        <taxon>Malvaceae</taxon>
        <taxon>Malvoideae</taxon>
        <taxon>Gossypium</taxon>
    </lineage>
</organism>
<dbReference type="InterPro" id="IPR038801">
    <property type="entry name" value="TAF1C"/>
</dbReference>
<sequence>MSGTRVRQAITGTNDRCAVMGKVPSNEYSFSGVLPTNDITDDFDGISGDSVVENLMASTLYSIHYISFRFDNPSKTPSLDYLGSELFKSSSIKLNGYVKGSKLRVLWDDSTGAENYKWLGIEFNWHYRILVVARSDIDLLLDFRHDECNVIYLSKIEMLGLYVVVDEDQFLAFSRVGVDGFQFVLAFKSLYLLCNVSNPRMPLLFWAHDLDNPCFIDVIKLSGLRLFCYGASLANEGFVATKISKFCKPFLSRSFSKLSCESNEFGGLPYSLIDNEYEFHKRFKYLNLDYLRGYLNDSFAEGLVYEVQKSHKDFQQKEFFNLDLHEILCKKLTVCGFVVPGLPQLPPFLLGKPSRCNTKWSHKMQHDDSLVGHILPLTILLTLHEFKMVVLDSSLFNNDEIVSLDDDRDKIWVNFQRSKQFLLYHSVVGESHGNHIYNDVKFTTMSTKVHKVTDPNDTMDNVRLELFDDLCPIELKFNVLVMNFVLMDALCLIE</sequence>
<dbReference type="Proteomes" id="UP000593561">
    <property type="component" value="Unassembled WGS sequence"/>
</dbReference>
<name>A0A7J8ST76_GOSDV</name>
<dbReference type="GO" id="GO:0001164">
    <property type="term" value="F:RNA polymerase I core promoter sequence-specific DNA binding"/>
    <property type="evidence" value="ECO:0007669"/>
    <property type="project" value="TreeGrafter"/>
</dbReference>
<comment type="caution">
    <text evidence="1">The sequence shown here is derived from an EMBL/GenBank/DDBJ whole genome shotgun (WGS) entry which is preliminary data.</text>
</comment>
<keyword evidence="2" id="KW-1185">Reference proteome</keyword>
<gene>
    <name evidence="1" type="ORF">Godav_023861</name>
</gene>
<accession>A0A7J8ST76</accession>
<reference evidence="1 2" key="1">
    <citation type="journal article" date="2019" name="Genome Biol. Evol.">
        <title>Insights into the evolution of the New World diploid cottons (Gossypium, subgenus Houzingenia) based on genome sequencing.</title>
        <authorList>
            <person name="Grover C.E."/>
            <person name="Arick M.A. 2nd"/>
            <person name="Thrash A."/>
            <person name="Conover J.L."/>
            <person name="Sanders W.S."/>
            <person name="Peterson D.G."/>
            <person name="Frelichowski J.E."/>
            <person name="Scheffler J.A."/>
            <person name="Scheffler B.E."/>
            <person name="Wendel J.F."/>
        </authorList>
    </citation>
    <scope>NUCLEOTIDE SEQUENCE [LARGE SCALE GENOMIC DNA]</scope>
    <source>
        <strain evidence="1">27</strain>
        <tissue evidence="1">Leaf</tissue>
    </source>
</reference>
<proteinExistence type="predicted"/>
<dbReference type="PANTHER" id="PTHR15319">
    <property type="entry name" value="TATA BOX-BINDING PROTEIN ASSOCIATED FACTOR RNA POLYMERASE I SUBUNIT C"/>
    <property type="match status" value="1"/>
</dbReference>
<dbReference type="AlphaFoldDB" id="A0A7J8ST76"/>
<evidence type="ECO:0000313" key="2">
    <source>
        <dbReference type="Proteomes" id="UP000593561"/>
    </source>
</evidence>
<dbReference type="GO" id="GO:0001650">
    <property type="term" value="C:fibrillar center"/>
    <property type="evidence" value="ECO:0007669"/>
    <property type="project" value="TreeGrafter"/>
</dbReference>
<protein>
    <submittedName>
        <fullName evidence="1">Uncharacterized protein</fullName>
    </submittedName>
</protein>
<dbReference type="PANTHER" id="PTHR15319:SF1">
    <property type="entry name" value="TATA BOX-BINDING PROTEIN-ASSOCIATED FACTOR RNA POLYMERASE I SUBUNIT C"/>
    <property type="match status" value="1"/>
</dbReference>
<evidence type="ECO:0000313" key="1">
    <source>
        <dbReference type="EMBL" id="MBA0629279.1"/>
    </source>
</evidence>